<evidence type="ECO:0000313" key="2">
    <source>
        <dbReference type="Proteomes" id="UP001162992"/>
    </source>
</evidence>
<protein>
    <submittedName>
        <fullName evidence="1">Uncharacterized protein</fullName>
    </submittedName>
</protein>
<organism evidence="1 2">
    <name type="scientific">Diphasiastrum complanatum</name>
    <name type="common">Issler's clubmoss</name>
    <name type="synonym">Lycopodium complanatum</name>
    <dbReference type="NCBI Taxonomy" id="34168"/>
    <lineage>
        <taxon>Eukaryota</taxon>
        <taxon>Viridiplantae</taxon>
        <taxon>Streptophyta</taxon>
        <taxon>Embryophyta</taxon>
        <taxon>Tracheophyta</taxon>
        <taxon>Lycopodiopsida</taxon>
        <taxon>Lycopodiales</taxon>
        <taxon>Lycopodiaceae</taxon>
        <taxon>Lycopodioideae</taxon>
        <taxon>Diphasiastrum</taxon>
    </lineage>
</organism>
<reference evidence="2" key="1">
    <citation type="journal article" date="2024" name="Proc. Natl. Acad. Sci. U.S.A.">
        <title>Extraordinary preservation of gene collinearity over three hundred million years revealed in homosporous lycophytes.</title>
        <authorList>
            <person name="Li C."/>
            <person name="Wickell D."/>
            <person name="Kuo L.Y."/>
            <person name="Chen X."/>
            <person name="Nie B."/>
            <person name="Liao X."/>
            <person name="Peng D."/>
            <person name="Ji J."/>
            <person name="Jenkins J."/>
            <person name="Williams M."/>
            <person name="Shu S."/>
            <person name="Plott C."/>
            <person name="Barry K."/>
            <person name="Rajasekar S."/>
            <person name="Grimwood J."/>
            <person name="Han X."/>
            <person name="Sun S."/>
            <person name="Hou Z."/>
            <person name="He W."/>
            <person name="Dai G."/>
            <person name="Sun C."/>
            <person name="Schmutz J."/>
            <person name="Leebens-Mack J.H."/>
            <person name="Li F.W."/>
            <person name="Wang L."/>
        </authorList>
    </citation>
    <scope>NUCLEOTIDE SEQUENCE [LARGE SCALE GENOMIC DNA]</scope>
    <source>
        <strain evidence="2">cv. PW_Plant_1</strain>
    </source>
</reference>
<evidence type="ECO:0000313" key="1">
    <source>
        <dbReference type="EMBL" id="KAJ7542864.1"/>
    </source>
</evidence>
<name>A0ACC2CLG6_DIPCM</name>
<comment type="caution">
    <text evidence="1">The sequence shown here is derived from an EMBL/GenBank/DDBJ whole genome shotgun (WGS) entry which is preliminary data.</text>
</comment>
<sequence>MASVVLHSAIAAQIRLDIRVVHTRWRTSKSCKIVMATATPVTLRSCGRDTAQGRFLGNSFHSNGKASRTWPSQQQIEIIRSLESWAEEMILPLLKPVEKCWQPHDYLPNFSSDTFMDELLELKRRTFHLPNDYLVCLVGDMITEEALPTYQSFLNTFEGVRDTTVASPTPWNVWIRAWTAEENRHGDLLNKYLYLSGRVDMRMVEKTTQYLVRSGMETHVDSSPYNGFIYTSFQERATFISHANTARFAKEHGDDKLATICGIIASDERRHEIAYTRIVGKLFEVDPNGAVLAFAEMMRKKITMPAHLMFDGENSSLFKDYAAVAQRCNVYTAKDYADIMEHLIATWKIEKISALSTEALQAQQYVCSLPSRMRKLSERAHDQERVKAERESRAFSWIFHKSVKL</sequence>
<dbReference type="Proteomes" id="UP001162992">
    <property type="component" value="Chromosome 9"/>
</dbReference>
<gene>
    <name evidence="1" type="ORF">O6H91_09G015400</name>
</gene>
<dbReference type="EMBL" id="CM055100">
    <property type="protein sequence ID" value="KAJ7542864.1"/>
    <property type="molecule type" value="Genomic_DNA"/>
</dbReference>
<proteinExistence type="predicted"/>
<keyword evidence="2" id="KW-1185">Reference proteome</keyword>
<accession>A0ACC2CLG6</accession>